<organism evidence="1 2">
    <name type="scientific">Zingiber officinale</name>
    <name type="common">Ginger</name>
    <name type="synonym">Amomum zingiber</name>
    <dbReference type="NCBI Taxonomy" id="94328"/>
    <lineage>
        <taxon>Eukaryota</taxon>
        <taxon>Viridiplantae</taxon>
        <taxon>Streptophyta</taxon>
        <taxon>Embryophyta</taxon>
        <taxon>Tracheophyta</taxon>
        <taxon>Spermatophyta</taxon>
        <taxon>Magnoliopsida</taxon>
        <taxon>Liliopsida</taxon>
        <taxon>Zingiberales</taxon>
        <taxon>Zingiberaceae</taxon>
        <taxon>Zingiber</taxon>
    </lineage>
</organism>
<keyword evidence="2" id="KW-1185">Reference proteome</keyword>
<protein>
    <recommendedName>
        <fullName evidence="3">Methionyl-tRNA synthetase</fullName>
    </recommendedName>
</protein>
<sequence>MCLVRWVYSAEEVELWSEKAPGSCPYCGGAVIAADVESSWWLCCLPVSRTIKRNYSCSSCSRRLVISSSLH</sequence>
<evidence type="ECO:0000313" key="2">
    <source>
        <dbReference type="Proteomes" id="UP000734854"/>
    </source>
</evidence>
<proteinExistence type="predicted"/>
<reference evidence="1 2" key="1">
    <citation type="submission" date="2020-08" db="EMBL/GenBank/DDBJ databases">
        <title>Plant Genome Project.</title>
        <authorList>
            <person name="Zhang R.-G."/>
        </authorList>
    </citation>
    <scope>NUCLEOTIDE SEQUENCE [LARGE SCALE GENOMIC DNA]</scope>
    <source>
        <tissue evidence="1">Rhizome</tissue>
    </source>
</reference>
<accession>A0A8J5BWK9</accession>
<dbReference type="AlphaFoldDB" id="A0A8J5BWK9"/>
<dbReference type="Proteomes" id="UP000734854">
    <property type="component" value="Unassembled WGS sequence"/>
</dbReference>
<comment type="caution">
    <text evidence="1">The sequence shown here is derived from an EMBL/GenBank/DDBJ whole genome shotgun (WGS) entry which is preliminary data.</text>
</comment>
<dbReference type="PANTHER" id="PTHR33320:SF30">
    <property type="entry name" value="OS04G0606200 PROTEIN"/>
    <property type="match status" value="1"/>
</dbReference>
<evidence type="ECO:0008006" key="3">
    <source>
        <dbReference type="Google" id="ProtNLM"/>
    </source>
</evidence>
<dbReference type="PANTHER" id="PTHR33320">
    <property type="entry name" value="METHIONYL-TRNA SYNTHETASE"/>
    <property type="match status" value="1"/>
</dbReference>
<evidence type="ECO:0000313" key="1">
    <source>
        <dbReference type="EMBL" id="KAG6469023.1"/>
    </source>
</evidence>
<name>A0A8J5BWK9_ZINOF</name>
<gene>
    <name evidence="1" type="ORF">ZIOFF_073720</name>
</gene>
<dbReference type="EMBL" id="JACMSC010000022">
    <property type="protein sequence ID" value="KAG6469023.1"/>
    <property type="molecule type" value="Genomic_DNA"/>
</dbReference>